<dbReference type="Pfam" id="PF00535">
    <property type="entry name" value="Glycos_transf_2"/>
    <property type="match status" value="1"/>
</dbReference>
<evidence type="ECO:0000259" key="1">
    <source>
        <dbReference type="Pfam" id="PF00535"/>
    </source>
</evidence>
<protein>
    <recommendedName>
        <fullName evidence="1">Glycosyltransferase 2-like domain-containing protein</fullName>
    </recommendedName>
</protein>
<dbReference type="EMBL" id="MN740993">
    <property type="protein sequence ID" value="QHU21863.1"/>
    <property type="molecule type" value="Genomic_DNA"/>
</dbReference>
<dbReference type="GO" id="GO:0016758">
    <property type="term" value="F:hexosyltransferase activity"/>
    <property type="evidence" value="ECO:0007669"/>
    <property type="project" value="UniProtKB-ARBA"/>
</dbReference>
<dbReference type="AlphaFoldDB" id="A0A6C0KX83"/>
<proteinExistence type="predicted"/>
<dbReference type="PANTHER" id="PTHR22916:SF3">
    <property type="entry name" value="UDP-GLCNAC:BETAGAL BETA-1,3-N-ACETYLGLUCOSAMINYLTRANSFERASE-LIKE PROTEIN 1"/>
    <property type="match status" value="1"/>
</dbReference>
<organism evidence="2">
    <name type="scientific">viral metagenome</name>
    <dbReference type="NCBI Taxonomy" id="1070528"/>
    <lineage>
        <taxon>unclassified sequences</taxon>
        <taxon>metagenomes</taxon>
        <taxon>organismal metagenomes</taxon>
    </lineage>
</organism>
<dbReference type="CDD" id="cd00761">
    <property type="entry name" value="Glyco_tranf_GTA_type"/>
    <property type="match status" value="1"/>
</dbReference>
<accession>A0A6C0KX83</accession>
<sequence>MDTVSVIIPSYNRFQYLIKAIASVKRQSHPVEIIVVNDCSTEPEYTTYDFGDTQIIHLEKSSRELFGYASPGYVRTVGVKKSRGAYIAFLDDDDTWFPNKIELQLAAMKLHGCRMSCTDGLIGDGFYDSKKWYKIYMREHYYDTILAIFKSKNSTLLDNGFPSVWTLDFLKQHNCCIASSVLIERSLLEKINYMKYIRNSFEDYDCWLRALEHTNCAFVKEICVYYDLGLERPRNDGRES</sequence>
<dbReference type="SUPFAM" id="SSF53448">
    <property type="entry name" value="Nucleotide-diphospho-sugar transferases"/>
    <property type="match status" value="1"/>
</dbReference>
<feature type="domain" description="Glycosyltransferase 2-like" evidence="1">
    <location>
        <begin position="5"/>
        <end position="143"/>
    </location>
</feature>
<dbReference type="InterPro" id="IPR001173">
    <property type="entry name" value="Glyco_trans_2-like"/>
</dbReference>
<evidence type="ECO:0000313" key="2">
    <source>
        <dbReference type="EMBL" id="QHU21863.1"/>
    </source>
</evidence>
<dbReference type="PANTHER" id="PTHR22916">
    <property type="entry name" value="GLYCOSYLTRANSFERASE"/>
    <property type="match status" value="1"/>
</dbReference>
<dbReference type="InterPro" id="IPR029044">
    <property type="entry name" value="Nucleotide-diphossugar_trans"/>
</dbReference>
<dbReference type="Gene3D" id="3.90.550.10">
    <property type="entry name" value="Spore Coat Polysaccharide Biosynthesis Protein SpsA, Chain A"/>
    <property type="match status" value="1"/>
</dbReference>
<reference evidence="2" key="1">
    <citation type="journal article" date="2020" name="Nature">
        <title>Giant virus diversity and host interactions through global metagenomics.</title>
        <authorList>
            <person name="Schulz F."/>
            <person name="Roux S."/>
            <person name="Paez-Espino D."/>
            <person name="Jungbluth S."/>
            <person name="Walsh D.A."/>
            <person name="Denef V.J."/>
            <person name="McMahon K.D."/>
            <person name="Konstantinidis K.T."/>
            <person name="Eloe-Fadrosh E.A."/>
            <person name="Kyrpides N.C."/>
            <person name="Woyke T."/>
        </authorList>
    </citation>
    <scope>NUCLEOTIDE SEQUENCE</scope>
    <source>
        <strain evidence="2">GVMAG-S-3300013286-35</strain>
    </source>
</reference>
<name>A0A6C0KX83_9ZZZZ</name>